<proteinExistence type="inferred from homology"/>
<sequence length="607" mass="65235">MADNKPTSNISPTEPTPAPATSSSSTAAVEGSDGNIAVTMVGRPTPSPDQLPLLAQPLSSSNSDSVSPHHHHADQNVEVSCQQPCDASSHGHGGKDAADAEELFISTPSPFKKQKSALALAGSTTDDKIETENSSTASTTEDQDHENDLPLLPENASTATDPIEEDSPSKSNFISASLLQLQSPDANVTDFDFLGQEVMAAASTASAMLSRYDGFDPMPAYSGGRVLFDGDATTMATTETTPMETVNAMGVVFSHYPYQDDAFPLPPYLQVHLDETHAESTAVDASEYDGVVSPMKGYASNSAPGTTPPSVSSRAHSHSDGTTTSTTEFNDAKVGGSRGKTLEQLAQAKKKQKSSAADKTRPRPLPLRKRKFVMKDSDDEEYQPSSSSKTKTSNVVKVKAKAPAADGKKRTLVRHNVREDGDRITCKCSKSKCLKLYCDCFQQGKVCSPTDCDCKGCKNTQANSGPNGIRTKTIEEIMLRRPDAFEPRTRDADEGCRCKKNRCLKKYCICFNQGMACDSKCRCKNCENQIGQNDFEEEDVPVEVEVEDKPQSIVLPAKVQPEKYVAPTTVSFDEPEYGEPPKLPGGYTYGFGSPSQFTPDAGETAIV</sequence>
<name>A0ABD3MUA6_9STRA</name>
<feature type="region of interest" description="Disordered" evidence="4">
    <location>
        <begin position="1"/>
        <end position="170"/>
    </location>
</feature>
<comment type="subcellular location">
    <subcellularLocation>
        <location evidence="1">Nucleus</location>
    </subcellularLocation>
</comment>
<dbReference type="AlphaFoldDB" id="A0ABD3MUA6"/>
<comment type="similarity">
    <text evidence="2">Belongs to the lin-54 family.</text>
</comment>
<dbReference type="PROSITE" id="PS51634">
    <property type="entry name" value="CRC"/>
    <property type="match status" value="1"/>
</dbReference>
<dbReference type="EMBL" id="JALLBG020000075">
    <property type="protein sequence ID" value="KAL3767530.1"/>
    <property type="molecule type" value="Genomic_DNA"/>
</dbReference>
<dbReference type="InterPro" id="IPR028307">
    <property type="entry name" value="Lin-54_fam"/>
</dbReference>
<dbReference type="Pfam" id="PF03638">
    <property type="entry name" value="TCR"/>
    <property type="match status" value="2"/>
</dbReference>
<evidence type="ECO:0000256" key="3">
    <source>
        <dbReference type="ARBA" id="ARBA00023242"/>
    </source>
</evidence>
<dbReference type="GO" id="GO:0005634">
    <property type="term" value="C:nucleus"/>
    <property type="evidence" value="ECO:0007669"/>
    <property type="project" value="UniProtKB-SubCell"/>
</dbReference>
<evidence type="ECO:0000256" key="4">
    <source>
        <dbReference type="SAM" id="MobiDB-lite"/>
    </source>
</evidence>
<dbReference type="InterPro" id="IPR005172">
    <property type="entry name" value="CRC"/>
</dbReference>
<feature type="compositionally biased region" description="Polar residues" evidence="4">
    <location>
        <begin position="77"/>
        <end position="86"/>
    </location>
</feature>
<evidence type="ECO:0000313" key="7">
    <source>
        <dbReference type="Proteomes" id="UP001530293"/>
    </source>
</evidence>
<protein>
    <recommendedName>
        <fullName evidence="5">CRC domain-containing protein</fullName>
    </recommendedName>
</protein>
<feature type="domain" description="CRC" evidence="5">
    <location>
        <begin position="422"/>
        <end position="531"/>
    </location>
</feature>
<feature type="compositionally biased region" description="Low complexity" evidence="4">
    <location>
        <begin position="48"/>
        <end position="66"/>
    </location>
</feature>
<comment type="caution">
    <text evidence="6">The sequence shown here is derived from an EMBL/GenBank/DDBJ whole genome shotgun (WGS) entry which is preliminary data.</text>
</comment>
<dbReference type="Proteomes" id="UP001530293">
    <property type="component" value="Unassembled WGS sequence"/>
</dbReference>
<feature type="region of interest" description="Disordered" evidence="4">
    <location>
        <begin position="570"/>
        <end position="590"/>
    </location>
</feature>
<feature type="compositionally biased region" description="Low complexity" evidence="4">
    <location>
        <begin position="385"/>
        <end position="405"/>
    </location>
</feature>
<dbReference type="PANTHER" id="PTHR12446:SF34">
    <property type="entry name" value="PROTEIN LIN-54 HOMOLOG"/>
    <property type="match status" value="1"/>
</dbReference>
<dbReference type="InterPro" id="IPR033467">
    <property type="entry name" value="Tesmin/TSO1-like_CXC"/>
</dbReference>
<dbReference type="PANTHER" id="PTHR12446">
    <property type="entry name" value="TESMIN/TSO1-RELATED"/>
    <property type="match status" value="1"/>
</dbReference>
<gene>
    <name evidence="6" type="ORF">ACHAWU_000193</name>
</gene>
<reference evidence="6 7" key="1">
    <citation type="submission" date="2024-10" db="EMBL/GenBank/DDBJ databases">
        <title>Updated reference genomes for cyclostephanoid diatoms.</title>
        <authorList>
            <person name="Roberts W.R."/>
            <person name="Alverson A.J."/>
        </authorList>
    </citation>
    <scope>NUCLEOTIDE SEQUENCE [LARGE SCALE GENOMIC DNA]</scope>
    <source>
        <strain evidence="6 7">AJA232-27</strain>
    </source>
</reference>
<dbReference type="SMART" id="SM01114">
    <property type="entry name" value="CXC"/>
    <property type="match status" value="2"/>
</dbReference>
<keyword evidence="7" id="KW-1185">Reference proteome</keyword>
<evidence type="ECO:0000259" key="5">
    <source>
        <dbReference type="PROSITE" id="PS51634"/>
    </source>
</evidence>
<accession>A0ABD3MUA6</accession>
<feature type="region of interest" description="Disordered" evidence="4">
    <location>
        <begin position="294"/>
        <end position="407"/>
    </location>
</feature>
<organism evidence="6 7">
    <name type="scientific">Discostella pseudostelligera</name>
    <dbReference type="NCBI Taxonomy" id="259834"/>
    <lineage>
        <taxon>Eukaryota</taxon>
        <taxon>Sar</taxon>
        <taxon>Stramenopiles</taxon>
        <taxon>Ochrophyta</taxon>
        <taxon>Bacillariophyta</taxon>
        <taxon>Coscinodiscophyceae</taxon>
        <taxon>Thalassiosirophycidae</taxon>
        <taxon>Stephanodiscales</taxon>
        <taxon>Stephanodiscaceae</taxon>
        <taxon>Discostella</taxon>
    </lineage>
</organism>
<evidence type="ECO:0000256" key="2">
    <source>
        <dbReference type="ARBA" id="ARBA00007267"/>
    </source>
</evidence>
<keyword evidence="3" id="KW-0539">Nucleus</keyword>
<evidence type="ECO:0000313" key="6">
    <source>
        <dbReference type="EMBL" id="KAL3767530.1"/>
    </source>
</evidence>
<evidence type="ECO:0000256" key="1">
    <source>
        <dbReference type="ARBA" id="ARBA00004123"/>
    </source>
</evidence>
<feature type="compositionally biased region" description="Polar residues" evidence="4">
    <location>
        <begin position="299"/>
        <end position="314"/>
    </location>
</feature>
<feature type="compositionally biased region" description="Low complexity" evidence="4">
    <location>
        <begin position="19"/>
        <end position="28"/>
    </location>
</feature>
<feature type="compositionally biased region" description="Polar residues" evidence="4">
    <location>
        <begin position="1"/>
        <end position="10"/>
    </location>
</feature>